<dbReference type="AlphaFoldDB" id="A0A1U8B1D9"/>
<dbReference type="STRING" id="4432.A0A1U8B1D9"/>
<keyword evidence="2" id="KW-1185">Reference proteome</keyword>
<accession>A0A1U8B1D9</accession>
<reference evidence="3" key="1">
    <citation type="submission" date="2025-08" db="UniProtKB">
        <authorList>
            <consortium name="RefSeq"/>
        </authorList>
    </citation>
    <scope>IDENTIFICATION</scope>
</reference>
<sequence length="136" mass="15375">MPKTFPPLSTSCIRLRKTLMKKEKTLPNCRIEVCKLLVIAEEQCELSMGMFGDFEQVFQRVHVTQLRGSITRGFRIWLLLLIRYVMRSVFGDPNKAPPPLEKLSLEAVVSVLWKGEGSLVEVSPVHGSSYGRGLVE</sequence>
<dbReference type="InterPro" id="IPR045606">
    <property type="entry name" value="ATXR3_C"/>
</dbReference>
<evidence type="ECO:0000313" key="3">
    <source>
        <dbReference type="RefSeq" id="XP_010274461.1"/>
    </source>
</evidence>
<dbReference type="PANTHER" id="PTHR46655:SF1">
    <property type="entry name" value="HISTONE-LYSINE N-METHYLTRANSFERASE ATXR3"/>
    <property type="match status" value="1"/>
</dbReference>
<dbReference type="KEGG" id="nnu:104609777"/>
<dbReference type="Proteomes" id="UP000189703">
    <property type="component" value="Unplaced"/>
</dbReference>
<dbReference type="eggNOG" id="KOG1080">
    <property type="taxonomic scope" value="Eukaryota"/>
</dbReference>
<organism evidence="2 3">
    <name type="scientific">Nelumbo nucifera</name>
    <name type="common">Sacred lotus</name>
    <dbReference type="NCBI Taxonomy" id="4432"/>
    <lineage>
        <taxon>Eukaryota</taxon>
        <taxon>Viridiplantae</taxon>
        <taxon>Streptophyta</taxon>
        <taxon>Embryophyta</taxon>
        <taxon>Tracheophyta</taxon>
        <taxon>Spermatophyta</taxon>
        <taxon>Magnoliopsida</taxon>
        <taxon>Proteales</taxon>
        <taxon>Nelumbonaceae</taxon>
        <taxon>Nelumbo</taxon>
    </lineage>
</organism>
<protein>
    <submittedName>
        <fullName evidence="3">Uncharacterized protein LOC104609777 isoform X1</fullName>
    </submittedName>
</protein>
<name>A0A1U8B1D9_NELNU</name>
<dbReference type="RefSeq" id="XP_010274461.1">
    <property type="nucleotide sequence ID" value="XM_010276159.1"/>
</dbReference>
<evidence type="ECO:0000259" key="1">
    <source>
        <dbReference type="Pfam" id="PF19633"/>
    </source>
</evidence>
<feature type="domain" description="ATXR3 C-terminal" evidence="1">
    <location>
        <begin position="82"/>
        <end position="121"/>
    </location>
</feature>
<dbReference type="PANTHER" id="PTHR46655">
    <property type="entry name" value="HISTONE-LYSINE N-METHYLTRANSFERASE ATXR3"/>
    <property type="match status" value="1"/>
</dbReference>
<dbReference type="Pfam" id="PF19633">
    <property type="entry name" value="SDG2_C"/>
    <property type="match status" value="1"/>
</dbReference>
<dbReference type="InParanoid" id="A0A1U8B1D9"/>
<gene>
    <name evidence="3" type="primary">LOC104609777</name>
</gene>
<dbReference type="OrthoDB" id="10264196at2759"/>
<proteinExistence type="predicted"/>
<evidence type="ECO:0000313" key="2">
    <source>
        <dbReference type="Proteomes" id="UP000189703"/>
    </source>
</evidence>
<dbReference type="GeneID" id="104609777"/>